<dbReference type="InterPro" id="IPR035940">
    <property type="entry name" value="CAP_sf"/>
</dbReference>
<proteinExistence type="inferred from homology"/>
<dbReference type="SUPFAM" id="SSF55797">
    <property type="entry name" value="PR-1-like"/>
    <property type="match status" value="1"/>
</dbReference>
<accession>A0A1I8PAQ2</accession>
<sequence length="215" mass="24974">AFHERCEPDVEVIDLRPYRKLILHEHNNRRNFVASGLLPGYYPAARMATLRWDEELAFLADLNARTCVVDHDHCRNSFRFRNVGQNLVGIARPKFEFQNITEILLKDIWLWYREHSVINSNFITSFKVVGDFEKYGHFAEFVLDRNTHVGCSMIRYTHPAYTHLYIYNLACDYASIYAYNIAVYEAGEPGSGCLTGTNPKYPALCSLQESYNPNY</sequence>
<organism evidence="6 7">
    <name type="scientific">Stomoxys calcitrans</name>
    <name type="common">Stable fly</name>
    <name type="synonym">Conops calcitrans</name>
    <dbReference type="NCBI Taxonomy" id="35570"/>
    <lineage>
        <taxon>Eukaryota</taxon>
        <taxon>Metazoa</taxon>
        <taxon>Ecdysozoa</taxon>
        <taxon>Arthropoda</taxon>
        <taxon>Hexapoda</taxon>
        <taxon>Insecta</taxon>
        <taxon>Pterygota</taxon>
        <taxon>Neoptera</taxon>
        <taxon>Endopterygota</taxon>
        <taxon>Diptera</taxon>
        <taxon>Brachycera</taxon>
        <taxon>Muscomorpha</taxon>
        <taxon>Muscoidea</taxon>
        <taxon>Muscidae</taxon>
        <taxon>Stomoxys</taxon>
    </lineage>
</organism>
<dbReference type="InterPro" id="IPR034763">
    <property type="entry name" value="P14a_insect"/>
</dbReference>
<dbReference type="Pfam" id="PF00188">
    <property type="entry name" value="CAP"/>
    <property type="match status" value="1"/>
</dbReference>
<dbReference type="GO" id="GO:0005576">
    <property type="term" value="C:extracellular region"/>
    <property type="evidence" value="ECO:0007669"/>
    <property type="project" value="UniProtKB-SubCell"/>
</dbReference>
<dbReference type="OrthoDB" id="414826at2759"/>
<dbReference type="CDD" id="cd05380">
    <property type="entry name" value="CAP_euk"/>
    <property type="match status" value="1"/>
</dbReference>
<dbReference type="Gene3D" id="3.40.33.10">
    <property type="entry name" value="CAP"/>
    <property type="match status" value="1"/>
</dbReference>
<dbReference type="Proteomes" id="UP000095300">
    <property type="component" value="Unassembled WGS sequence"/>
</dbReference>
<comment type="subcellular location">
    <subcellularLocation>
        <location evidence="1">Secreted</location>
    </subcellularLocation>
</comment>
<evidence type="ECO:0000313" key="7">
    <source>
        <dbReference type="Proteomes" id="UP000095300"/>
    </source>
</evidence>
<keyword evidence="3" id="KW-0964">Secreted</keyword>
<dbReference type="VEuPathDB" id="VectorBase:SCAU006360"/>
<dbReference type="EnsemblMetazoa" id="SCAU006360-RA">
    <property type="protein sequence ID" value="SCAU006360-PA"/>
    <property type="gene ID" value="SCAU006360"/>
</dbReference>
<keyword evidence="7" id="KW-1185">Reference proteome</keyword>
<dbReference type="STRING" id="35570.A0A1I8PAQ2"/>
<evidence type="ECO:0000259" key="5">
    <source>
        <dbReference type="SMART" id="SM00198"/>
    </source>
</evidence>
<dbReference type="SMART" id="SM00198">
    <property type="entry name" value="SCP"/>
    <property type="match status" value="1"/>
</dbReference>
<evidence type="ECO:0000256" key="2">
    <source>
        <dbReference type="ARBA" id="ARBA00009923"/>
    </source>
</evidence>
<keyword evidence="4" id="KW-0732">Signal</keyword>
<dbReference type="InterPro" id="IPR014044">
    <property type="entry name" value="CAP_dom"/>
</dbReference>
<name>A0A1I8PAQ2_STOCA</name>
<evidence type="ECO:0000313" key="6">
    <source>
        <dbReference type="EnsemblMetazoa" id="SCAU006360-PA"/>
    </source>
</evidence>
<evidence type="ECO:0000256" key="3">
    <source>
        <dbReference type="ARBA" id="ARBA00022525"/>
    </source>
</evidence>
<dbReference type="PIRSF" id="PIRSF038921">
    <property type="entry name" value="P14a"/>
    <property type="match status" value="1"/>
</dbReference>
<comment type="similarity">
    <text evidence="2">Belongs to the CRISP family.</text>
</comment>
<feature type="domain" description="SCP" evidence="5">
    <location>
        <begin position="17"/>
        <end position="180"/>
    </location>
</feature>
<evidence type="ECO:0000256" key="1">
    <source>
        <dbReference type="ARBA" id="ARBA00004613"/>
    </source>
</evidence>
<gene>
    <name evidence="6" type="primary">106095402</name>
</gene>
<reference evidence="6" key="1">
    <citation type="submission" date="2020-05" db="UniProtKB">
        <authorList>
            <consortium name="EnsemblMetazoa"/>
        </authorList>
    </citation>
    <scope>IDENTIFICATION</scope>
    <source>
        <strain evidence="6">USDA</strain>
    </source>
</reference>
<evidence type="ECO:0000256" key="4">
    <source>
        <dbReference type="ARBA" id="ARBA00022729"/>
    </source>
</evidence>
<dbReference type="AlphaFoldDB" id="A0A1I8PAQ2"/>
<protein>
    <recommendedName>
        <fullName evidence="5">SCP domain-containing protein</fullName>
    </recommendedName>
</protein>